<keyword evidence="2" id="KW-1185">Reference proteome</keyword>
<dbReference type="AlphaFoldDB" id="A0A1E7FVB3"/>
<feature type="non-terminal residue" evidence="1">
    <location>
        <position position="216"/>
    </location>
</feature>
<dbReference type="InParanoid" id="A0A1E7FVB3"/>
<gene>
    <name evidence="1" type="ORF">FRACYDRAFT_267155</name>
</gene>
<accession>A0A1E7FVB3</accession>
<reference evidence="1 2" key="1">
    <citation type="submission" date="2016-09" db="EMBL/GenBank/DDBJ databases">
        <title>Extensive genetic diversity and differential bi-allelic expression allows diatom success in the polar Southern Ocean.</title>
        <authorList>
            <consortium name="DOE Joint Genome Institute"/>
            <person name="Mock T."/>
            <person name="Otillar R.P."/>
            <person name="Strauss J."/>
            <person name="Dupont C."/>
            <person name="Frickenhaus S."/>
            <person name="Maumus F."/>
            <person name="Mcmullan M."/>
            <person name="Sanges R."/>
            <person name="Schmutz J."/>
            <person name="Toseland A."/>
            <person name="Valas R."/>
            <person name="Veluchamy A."/>
            <person name="Ward B.J."/>
            <person name="Allen A."/>
            <person name="Barry K."/>
            <person name="Falciatore A."/>
            <person name="Ferrante M."/>
            <person name="Fortunato A.E."/>
            <person name="Gloeckner G."/>
            <person name="Gruber A."/>
            <person name="Hipkin R."/>
            <person name="Janech M."/>
            <person name="Kroth P."/>
            <person name="Leese F."/>
            <person name="Lindquist E."/>
            <person name="Lyon B.R."/>
            <person name="Martin J."/>
            <person name="Mayer C."/>
            <person name="Parker M."/>
            <person name="Quesneville H."/>
            <person name="Raymond J."/>
            <person name="Uhlig C."/>
            <person name="Valentin K.U."/>
            <person name="Worden A.Z."/>
            <person name="Armbrust E.V."/>
            <person name="Bowler C."/>
            <person name="Green B."/>
            <person name="Moulton V."/>
            <person name="Van Oosterhout C."/>
            <person name="Grigoriev I."/>
        </authorList>
    </citation>
    <scope>NUCLEOTIDE SEQUENCE [LARGE SCALE GENOMIC DNA]</scope>
    <source>
        <strain evidence="1 2">CCMP1102</strain>
    </source>
</reference>
<organism evidence="1 2">
    <name type="scientific">Fragilariopsis cylindrus CCMP1102</name>
    <dbReference type="NCBI Taxonomy" id="635003"/>
    <lineage>
        <taxon>Eukaryota</taxon>
        <taxon>Sar</taxon>
        <taxon>Stramenopiles</taxon>
        <taxon>Ochrophyta</taxon>
        <taxon>Bacillariophyta</taxon>
        <taxon>Bacillariophyceae</taxon>
        <taxon>Bacillariophycidae</taxon>
        <taxon>Bacillariales</taxon>
        <taxon>Bacillariaceae</taxon>
        <taxon>Fragilariopsis</taxon>
    </lineage>
</organism>
<evidence type="ECO:0000313" key="2">
    <source>
        <dbReference type="Proteomes" id="UP000095751"/>
    </source>
</evidence>
<dbReference type="OrthoDB" id="46311at2759"/>
<dbReference type="KEGG" id="fcy:FRACYDRAFT_267155"/>
<evidence type="ECO:0000313" key="1">
    <source>
        <dbReference type="EMBL" id="OEU22086.1"/>
    </source>
</evidence>
<name>A0A1E7FVB3_9STRA</name>
<dbReference type="EMBL" id="KV784353">
    <property type="protein sequence ID" value="OEU22086.1"/>
    <property type="molecule type" value="Genomic_DNA"/>
</dbReference>
<dbReference type="Proteomes" id="UP000095751">
    <property type="component" value="Unassembled WGS sequence"/>
</dbReference>
<proteinExistence type="predicted"/>
<protein>
    <submittedName>
        <fullName evidence="1">Uncharacterized protein</fullName>
    </submittedName>
</protein>
<sequence>MAVKGFDTTWIVENTSTKHVVVAWIIDGIEYSPFHPDMKAIDDPMAMVKPGDWISVPTFESFVYHVREIIDDGALGNIVLQHRIGMIPIGEPSDNNYCDSTAKKPLDVEPYTPGLELKQTESGRLDTRDRPCNTIDIGFRNQVGCPLSVYYASTLTEVPDKGFSCDETYKFHMGTQGSSQDFMWDWNSATKYEGSFIGHTFVARLASDPSVIIQKY</sequence>